<dbReference type="STRING" id="936435.F8PZ97"/>
<feature type="compositionally biased region" description="Low complexity" evidence="1">
    <location>
        <begin position="46"/>
        <end position="56"/>
    </location>
</feature>
<gene>
    <name evidence="2" type="ORF">SERLA73DRAFT_182086</name>
</gene>
<dbReference type="InParanoid" id="F8PZ97"/>
<organism evidence="3">
    <name type="scientific">Serpula lacrymans var. lacrymans (strain S7.3)</name>
    <name type="common">Dry rot fungus</name>
    <dbReference type="NCBI Taxonomy" id="936435"/>
    <lineage>
        <taxon>Eukaryota</taxon>
        <taxon>Fungi</taxon>
        <taxon>Dikarya</taxon>
        <taxon>Basidiomycota</taxon>
        <taxon>Agaricomycotina</taxon>
        <taxon>Agaricomycetes</taxon>
        <taxon>Agaricomycetidae</taxon>
        <taxon>Boletales</taxon>
        <taxon>Coniophorineae</taxon>
        <taxon>Serpulaceae</taxon>
        <taxon>Serpula</taxon>
    </lineage>
</organism>
<dbReference type="Proteomes" id="UP000008063">
    <property type="component" value="Unassembled WGS sequence"/>
</dbReference>
<dbReference type="OrthoDB" id="4179406at2759"/>
<keyword evidence="3" id="KW-1185">Reference proteome</keyword>
<dbReference type="eggNOG" id="ENOG502RZF1">
    <property type="taxonomic scope" value="Eukaryota"/>
</dbReference>
<dbReference type="EMBL" id="GL945480">
    <property type="protein sequence ID" value="EGN99210.1"/>
    <property type="molecule type" value="Genomic_DNA"/>
</dbReference>
<evidence type="ECO:0000256" key="1">
    <source>
        <dbReference type="SAM" id="MobiDB-lite"/>
    </source>
</evidence>
<evidence type="ECO:0000313" key="2">
    <source>
        <dbReference type="EMBL" id="EGN99210.1"/>
    </source>
</evidence>
<accession>F8PZ97</accession>
<dbReference type="HOGENOM" id="CLU_026455_1_0_1"/>
<name>F8PZ97_SERL3</name>
<dbReference type="AlphaFoldDB" id="F8PZ97"/>
<evidence type="ECO:0000313" key="3">
    <source>
        <dbReference type="Proteomes" id="UP000008063"/>
    </source>
</evidence>
<feature type="region of interest" description="Disordered" evidence="1">
    <location>
        <begin position="1"/>
        <end position="68"/>
    </location>
</feature>
<proteinExistence type="predicted"/>
<dbReference type="OMA" id="FHMPRID"/>
<protein>
    <submittedName>
        <fullName evidence="2">Uncharacterized protein</fullName>
    </submittedName>
</protein>
<reference evidence="3" key="1">
    <citation type="journal article" date="2011" name="Science">
        <title>The plant cell wall-decomposing machinery underlies the functional diversity of forest fungi.</title>
        <authorList>
            <person name="Eastwood D.C."/>
            <person name="Floudas D."/>
            <person name="Binder M."/>
            <person name="Majcherczyk A."/>
            <person name="Schneider P."/>
            <person name="Aerts A."/>
            <person name="Asiegbu F.O."/>
            <person name="Baker S.E."/>
            <person name="Barry K."/>
            <person name="Bendiksby M."/>
            <person name="Blumentritt M."/>
            <person name="Coutinho P.M."/>
            <person name="Cullen D."/>
            <person name="de Vries R.P."/>
            <person name="Gathman A."/>
            <person name="Goodell B."/>
            <person name="Henrissat B."/>
            <person name="Ihrmark K."/>
            <person name="Kauserud H."/>
            <person name="Kohler A."/>
            <person name="LaButti K."/>
            <person name="Lapidus A."/>
            <person name="Lavin J.L."/>
            <person name="Lee Y.-H."/>
            <person name="Lindquist E."/>
            <person name="Lilly W."/>
            <person name="Lucas S."/>
            <person name="Morin E."/>
            <person name="Murat C."/>
            <person name="Oguiza J.A."/>
            <person name="Park J."/>
            <person name="Pisabarro A.G."/>
            <person name="Riley R."/>
            <person name="Rosling A."/>
            <person name="Salamov A."/>
            <person name="Schmidt O."/>
            <person name="Schmutz J."/>
            <person name="Skrede I."/>
            <person name="Stenlid J."/>
            <person name="Wiebenga A."/>
            <person name="Xie X."/>
            <person name="Kuees U."/>
            <person name="Hibbett D.S."/>
            <person name="Hoffmeister D."/>
            <person name="Hoegberg N."/>
            <person name="Martin F."/>
            <person name="Grigoriev I.V."/>
            <person name="Watkinson S.C."/>
        </authorList>
    </citation>
    <scope>NUCLEOTIDE SEQUENCE [LARGE SCALE GENOMIC DNA]</scope>
    <source>
        <strain evidence="3">strain S7.3</strain>
    </source>
</reference>
<sequence length="476" mass="52637">MKIKQLEEEPDVGEGEEPSLTHRDDDASSDVWEDIKDPLSSSERGPPSAASSLRSNPSRRRRPGAKTVFVADTSRRARPIQPTRNKKVKEPIVEQEQLNEALAAGAKCTMYYVRDVIGTAIRLLRRPLSWILFLYLLGLLFSRLSNTLRNAFSPLCILPGMSSTALCRPMDYPDGHSNARWADFPQMMNVQSSTFEQLLDESAGGSALSLEVKKAELATVDLATAVRYSDLKCHDILADSLSAFVQNAKRTARGLTRLNSKVGGAVDDIMAINGYALRTIQDTQANAPSPYSLRALIPIRFGPGTQEVILEVFTDAMETLSRTIARLIVEAEVSLIHLNELQESLHTIHEIVSREDASITAAQSDLLAELWTRLGGNRRALRGMDDRLSLLKDLGSYRQKALAHVVAALQTLHSMSEDMEDLRERVAAPEIVGGRIPLDVHIGSIQSGLERLREGRIKAKEREEKTVRRVLGIGSD</sequence>
<feature type="compositionally biased region" description="Acidic residues" evidence="1">
    <location>
        <begin position="8"/>
        <end position="17"/>
    </location>
</feature>